<protein>
    <recommendedName>
        <fullName evidence="3">DUF3389 family protein</fullName>
    </recommendedName>
</protein>
<keyword evidence="2" id="KW-1185">Reference proteome</keyword>
<organism evidence="1 2">
    <name type="scientific">Shewanella surugensis</name>
    <dbReference type="NCBI Taxonomy" id="212020"/>
    <lineage>
        <taxon>Bacteria</taxon>
        <taxon>Pseudomonadati</taxon>
        <taxon>Pseudomonadota</taxon>
        <taxon>Gammaproteobacteria</taxon>
        <taxon>Alteromonadales</taxon>
        <taxon>Shewanellaceae</taxon>
        <taxon>Shewanella</taxon>
    </lineage>
</organism>
<dbReference type="Proteomes" id="UP001203423">
    <property type="component" value="Unassembled WGS sequence"/>
</dbReference>
<name>A0ABT0LJI8_9GAMM</name>
<gene>
    <name evidence="1" type="ORF">L2764_26365</name>
</gene>
<sequence>MRPFTITRIHTTHGVFRLKGQIIEHDVPSSESSRLQIDCLDILGTDGWIALKINDPATQTLILSIQDACLQHLRPEP</sequence>
<comment type="caution">
    <text evidence="1">The sequence shown here is derived from an EMBL/GenBank/DDBJ whole genome shotgun (WGS) entry which is preliminary data.</text>
</comment>
<reference evidence="1 2" key="1">
    <citation type="submission" date="2022-01" db="EMBL/GenBank/DDBJ databases">
        <title>Whole genome-based taxonomy of the Shewanellaceae.</title>
        <authorList>
            <person name="Martin-Rodriguez A.J."/>
        </authorList>
    </citation>
    <scope>NUCLEOTIDE SEQUENCE [LARGE SCALE GENOMIC DNA]</scope>
    <source>
        <strain evidence="1 2">DSM 17177</strain>
    </source>
</reference>
<proteinExistence type="predicted"/>
<evidence type="ECO:0000313" key="2">
    <source>
        <dbReference type="Proteomes" id="UP001203423"/>
    </source>
</evidence>
<dbReference type="EMBL" id="JAKIKS010000239">
    <property type="protein sequence ID" value="MCL1127882.1"/>
    <property type="molecule type" value="Genomic_DNA"/>
</dbReference>
<evidence type="ECO:0008006" key="3">
    <source>
        <dbReference type="Google" id="ProtNLM"/>
    </source>
</evidence>
<dbReference type="RefSeq" id="WP_248943310.1">
    <property type="nucleotide sequence ID" value="NZ_JAKIKS010000239.1"/>
</dbReference>
<evidence type="ECO:0000313" key="1">
    <source>
        <dbReference type="EMBL" id="MCL1127882.1"/>
    </source>
</evidence>
<accession>A0ABT0LJI8</accession>